<dbReference type="PROSITE" id="PS00518">
    <property type="entry name" value="ZF_RING_1"/>
    <property type="match status" value="1"/>
</dbReference>
<dbReference type="InterPro" id="IPR013083">
    <property type="entry name" value="Znf_RING/FYVE/PHD"/>
</dbReference>
<evidence type="ECO:0000256" key="2">
    <source>
        <dbReference type="ARBA" id="ARBA00022723"/>
    </source>
</evidence>
<keyword evidence="4" id="KW-0863">Zinc-finger</keyword>
<dbReference type="GO" id="GO:0008270">
    <property type="term" value="F:zinc ion binding"/>
    <property type="evidence" value="ECO:0007669"/>
    <property type="project" value="UniProtKB-KW"/>
</dbReference>
<keyword evidence="5" id="KW-0862">Zinc</keyword>
<dbReference type="InterPro" id="IPR027370">
    <property type="entry name" value="Znf-RING_euk"/>
</dbReference>
<evidence type="ECO:0000256" key="5">
    <source>
        <dbReference type="ARBA" id="ARBA00022833"/>
    </source>
</evidence>
<dbReference type="SMART" id="SM00336">
    <property type="entry name" value="BBOX"/>
    <property type="match status" value="2"/>
</dbReference>
<dbReference type="PROSITE" id="PS50089">
    <property type="entry name" value="ZF_RING_2"/>
    <property type="match status" value="1"/>
</dbReference>
<evidence type="ECO:0000256" key="3">
    <source>
        <dbReference type="ARBA" id="ARBA00022737"/>
    </source>
</evidence>
<feature type="compositionally biased region" description="Basic and acidic residues" evidence="6">
    <location>
        <begin position="37"/>
        <end position="51"/>
    </location>
</feature>
<reference evidence="7" key="1">
    <citation type="journal article" date="2012" name="Nature">
        <title>The oyster genome reveals stress adaptation and complexity of shell formation.</title>
        <authorList>
            <person name="Zhang G."/>
            <person name="Fang X."/>
            <person name="Guo X."/>
            <person name="Li L."/>
            <person name="Luo R."/>
            <person name="Xu F."/>
            <person name="Yang P."/>
            <person name="Zhang L."/>
            <person name="Wang X."/>
            <person name="Qi H."/>
            <person name="Xiong Z."/>
            <person name="Que H."/>
            <person name="Xie Y."/>
            <person name="Holland P.W."/>
            <person name="Paps J."/>
            <person name="Zhu Y."/>
            <person name="Wu F."/>
            <person name="Chen Y."/>
            <person name="Wang J."/>
            <person name="Peng C."/>
            <person name="Meng J."/>
            <person name="Yang L."/>
            <person name="Liu J."/>
            <person name="Wen B."/>
            <person name="Zhang N."/>
            <person name="Huang Z."/>
            <person name="Zhu Q."/>
            <person name="Feng Y."/>
            <person name="Mount A."/>
            <person name="Hedgecock D."/>
            <person name="Xu Z."/>
            <person name="Liu Y."/>
            <person name="Domazet-Loso T."/>
            <person name="Du Y."/>
            <person name="Sun X."/>
            <person name="Zhang S."/>
            <person name="Liu B."/>
            <person name="Cheng P."/>
            <person name="Jiang X."/>
            <person name="Li J."/>
            <person name="Fan D."/>
            <person name="Wang W."/>
            <person name="Fu W."/>
            <person name="Wang T."/>
            <person name="Wang B."/>
            <person name="Zhang J."/>
            <person name="Peng Z."/>
            <person name="Li Y."/>
            <person name="Li N."/>
            <person name="Wang J."/>
            <person name="Chen M."/>
            <person name="He Y."/>
            <person name="Tan F."/>
            <person name="Song X."/>
            <person name="Zheng Q."/>
            <person name="Huang R."/>
            <person name="Yang H."/>
            <person name="Du X."/>
            <person name="Chen L."/>
            <person name="Yang M."/>
            <person name="Gaffney P.M."/>
            <person name="Wang S."/>
            <person name="Luo L."/>
            <person name="She Z."/>
            <person name="Ming Y."/>
            <person name="Huang W."/>
            <person name="Zhang S."/>
            <person name="Huang B."/>
            <person name="Zhang Y."/>
            <person name="Qu T."/>
            <person name="Ni P."/>
            <person name="Miao G."/>
            <person name="Wang J."/>
            <person name="Wang Q."/>
            <person name="Steinberg C.E."/>
            <person name="Wang H."/>
            <person name="Li N."/>
            <person name="Qian L."/>
            <person name="Zhang G."/>
            <person name="Li Y."/>
            <person name="Yang H."/>
            <person name="Liu X."/>
            <person name="Wang J."/>
            <person name="Yin Y."/>
            <person name="Wang J."/>
        </authorList>
    </citation>
    <scope>NUCLEOTIDE SEQUENCE [LARGE SCALE GENOMIC DNA]</scope>
    <source>
        <strain evidence="7">05x7-T-G4-1.051#20</strain>
    </source>
</reference>
<dbReference type="InterPro" id="IPR011042">
    <property type="entry name" value="6-blade_b-propeller_TolB-like"/>
</dbReference>
<dbReference type="PANTHER" id="PTHR25462">
    <property type="entry name" value="BONUS, ISOFORM C-RELATED"/>
    <property type="match status" value="1"/>
</dbReference>
<dbReference type="Gene3D" id="3.30.160.60">
    <property type="entry name" value="Classic Zinc Finger"/>
    <property type="match status" value="1"/>
</dbReference>
<evidence type="ECO:0000256" key="1">
    <source>
        <dbReference type="ARBA" id="ARBA00022553"/>
    </source>
</evidence>
<evidence type="ECO:0000256" key="4">
    <source>
        <dbReference type="ARBA" id="ARBA00022771"/>
    </source>
</evidence>
<protein>
    <submittedName>
        <fullName evidence="7">Tripartite motif-containing protein 45</fullName>
    </submittedName>
</protein>
<dbReference type="InParanoid" id="K1PJV5"/>
<dbReference type="Pfam" id="PF01436">
    <property type="entry name" value="NHL"/>
    <property type="match status" value="2"/>
</dbReference>
<proteinExistence type="predicted"/>
<dbReference type="EMBL" id="JH817761">
    <property type="protein sequence ID" value="EKC24297.1"/>
    <property type="molecule type" value="Genomic_DNA"/>
</dbReference>
<dbReference type="Pfam" id="PF13445">
    <property type="entry name" value="zf-RING_UBOX"/>
    <property type="match status" value="1"/>
</dbReference>
<dbReference type="PROSITE" id="PS50119">
    <property type="entry name" value="ZF_BBOX"/>
    <property type="match status" value="2"/>
</dbReference>
<dbReference type="PROSITE" id="PS51125">
    <property type="entry name" value="NHL"/>
    <property type="match status" value="2"/>
</dbReference>
<dbReference type="AlphaFoldDB" id="K1PJV5"/>
<evidence type="ECO:0000256" key="6">
    <source>
        <dbReference type="SAM" id="MobiDB-lite"/>
    </source>
</evidence>
<accession>K1PJV5</accession>
<dbReference type="Gene3D" id="2.120.10.30">
    <property type="entry name" value="TolB, C-terminal domain"/>
    <property type="match status" value="1"/>
</dbReference>
<dbReference type="SUPFAM" id="SSF57850">
    <property type="entry name" value="RING/U-box"/>
    <property type="match status" value="1"/>
</dbReference>
<keyword evidence="3" id="KW-0677">Repeat</keyword>
<dbReference type="HOGENOM" id="CLU_008645_6_1_1"/>
<keyword evidence="2" id="KW-0479">Metal-binding</keyword>
<dbReference type="InterPro" id="IPR001841">
    <property type="entry name" value="Znf_RING"/>
</dbReference>
<dbReference type="SMART" id="SM00184">
    <property type="entry name" value="RING"/>
    <property type="match status" value="1"/>
</dbReference>
<evidence type="ECO:0000313" key="7">
    <source>
        <dbReference type="EMBL" id="EKC24297.1"/>
    </source>
</evidence>
<dbReference type="Gene3D" id="3.30.40.10">
    <property type="entry name" value="Zinc/RING finger domain, C3HC4 (zinc finger)"/>
    <property type="match status" value="1"/>
</dbReference>
<dbReference type="CDD" id="cd05819">
    <property type="entry name" value="NHL"/>
    <property type="match status" value="1"/>
</dbReference>
<dbReference type="SUPFAM" id="SSF57845">
    <property type="entry name" value="B-box zinc-binding domain"/>
    <property type="match status" value="1"/>
</dbReference>
<dbReference type="GO" id="GO:0061630">
    <property type="term" value="F:ubiquitin protein ligase activity"/>
    <property type="evidence" value="ECO:0007669"/>
    <property type="project" value="TreeGrafter"/>
</dbReference>
<dbReference type="InterPro" id="IPR017907">
    <property type="entry name" value="Znf_RING_CS"/>
</dbReference>
<dbReference type="InterPro" id="IPR001258">
    <property type="entry name" value="NHL_repeat"/>
</dbReference>
<keyword evidence="1" id="KW-0597">Phosphoprotein</keyword>
<dbReference type="InterPro" id="IPR000315">
    <property type="entry name" value="Znf_B-box"/>
</dbReference>
<dbReference type="CDD" id="cd19757">
    <property type="entry name" value="Bbox1"/>
    <property type="match status" value="1"/>
</dbReference>
<feature type="region of interest" description="Disordered" evidence="6">
    <location>
        <begin position="23"/>
        <end position="51"/>
    </location>
</feature>
<sequence length="668" mass="74891">MGDRYRDVLFKVCRKSQRVKMDATSEDVVEPMTNGVHHSEDSNTEPQEKKDCDPISECYICKKVYNIPKTLPCFHAFCCSCLEDNISKSLNQNGQKYFACPMCEEKCEIPQGALPGQYAHAFQDDLFLAKLVELQSAMCEGKLCDICERIEENKPASHWCMDCNDALCETCLKVHLHGKTTAGHSCLSIEEMRRIPLETLMKQKNKVPCMKHNELITLFCVDCREPLCVQCMAVSHRRCENVITVSDALTSRTDVNDVISRLNKLQATVENAGGIGQPDRTLENSIHEAQERINTICNTICDRVRQYQSVLLKSLESQSEKAKGLLQDRIQPRKTGLKSIKAANDRMQTLLRYGSDVEILLAYNQVRKKLDSCQGAIGNTEQKAPSVRLDFILDDTVERFIENFDRLGDLTVDVGDSDEGISSWGVTCTSSDDIIVTDCKNKRIQKFSKFGDLVDYVQLEDEPRDITTCGNRDDVAITMIGKLVIFLATRKTMQLIKRAKTERQYDGISYSEKDAYLIVSSLRDQVVDIIHLDGSVMRSFGSGAGDRVLFNEPRFISATPDRTIIISDVGQNAIICIDHNGKVVFRYKPDGQNGLKKPQGVCVDKLGNLFVADFGNNRVQLLASDGLFQRNVLGIESALEKPVAIRVSGSNRMIIVQSDGMVKVFSYS</sequence>
<organism evidence="7">
    <name type="scientific">Magallana gigas</name>
    <name type="common">Pacific oyster</name>
    <name type="synonym">Crassostrea gigas</name>
    <dbReference type="NCBI Taxonomy" id="29159"/>
    <lineage>
        <taxon>Eukaryota</taxon>
        <taxon>Metazoa</taxon>
        <taxon>Spiralia</taxon>
        <taxon>Lophotrochozoa</taxon>
        <taxon>Mollusca</taxon>
        <taxon>Bivalvia</taxon>
        <taxon>Autobranchia</taxon>
        <taxon>Pteriomorphia</taxon>
        <taxon>Ostreida</taxon>
        <taxon>Ostreoidea</taxon>
        <taxon>Ostreidae</taxon>
        <taxon>Magallana</taxon>
    </lineage>
</organism>
<dbReference type="InterPro" id="IPR047153">
    <property type="entry name" value="TRIM45/56/19-like"/>
</dbReference>
<gene>
    <name evidence="7" type="ORF">CGI_10010265</name>
</gene>
<dbReference type="SUPFAM" id="SSF101898">
    <property type="entry name" value="NHL repeat"/>
    <property type="match status" value="1"/>
</dbReference>
<name>K1PJV5_MAGGI</name>
<dbReference type="PANTHER" id="PTHR25462:SF291">
    <property type="entry name" value="E3 UBIQUITIN-PROTEIN LIGASE TRIM45"/>
    <property type="match status" value="1"/>
</dbReference>
<dbReference type="Pfam" id="PF00643">
    <property type="entry name" value="zf-B_box"/>
    <property type="match status" value="1"/>
</dbReference>